<keyword evidence="1" id="KW-0812">Transmembrane</keyword>
<dbReference type="EMBL" id="FWXH01000034">
    <property type="protein sequence ID" value="SMC29013.1"/>
    <property type="molecule type" value="Genomic_DNA"/>
</dbReference>
<dbReference type="Pfam" id="PF19909">
    <property type="entry name" value="DUF6382"/>
    <property type="match status" value="1"/>
</dbReference>
<dbReference type="OrthoDB" id="9816434at2"/>
<dbReference type="InterPro" id="IPR045962">
    <property type="entry name" value="DUF6382"/>
</dbReference>
<feature type="transmembrane region" description="Helical" evidence="1">
    <location>
        <begin position="295"/>
        <end position="314"/>
    </location>
</feature>
<name>A0A1W1XYL3_9CLOT</name>
<reference evidence="3 4" key="1">
    <citation type="submission" date="2017-04" db="EMBL/GenBank/DDBJ databases">
        <authorList>
            <person name="Afonso C.L."/>
            <person name="Miller P.J."/>
            <person name="Scott M.A."/>
            <person name="Spackman E."/>
            <person name="Goraichik I."/>
            <person name="Dimitrov K.M."/>
            <person name="Suarez D.L."/>
            <person name="Swayne D.E."/>
        </authorList>
    </citation>
    <scope>NUCLEOTIDE SEQUENCE [LARGE SCALE GENOMIC DNA]</scope>
    <source>
        <strain evidence="3 4">DSM 12555</strain>
    </source>
</reference>
<keyword evidence="1" id="KW-0472">Membrane</keyword>
<dbReference type="STRING" id="1121291.SAMN02745134_03760"/>
<evidence type="ECO:0000313" key="4">
    <source>
        <dbReference type="Proteomes" id="UP000192468"/>
    </source>
</evidence>
<evidence type="ECO:0000259" key="2">
    <source>
        <dbReference type="Pfam" id="PF19909"/>
    </source>
</evidence>
<evidence type="ECO:0000256" key="1">
    <source>
        <dbReference type="SAM" id="Phobius"/>
    </source>
</evidence>
<dbReference type="Proteomes" id="UP000192468">
    <property type="component" value="Unassembled WGS sequence"/>
</dbReference>
<keyword evidence="1" id="KW-1133">Transmembrane helix</keyword>
<protein>
    <recommendedName>
        <fullName evidence="2">DUF6382 domain-containing protein</fullName>
    </recommendedName>
</protein>
<feature type="transmembrane region" description="Helical" evidence="1">
    <location>
        <begin position="320"/>
        <end position="343"/>
    </location>
</feature>
<dbReference type="AlphaFoldDB" id="A0A1W1XYL3"/>
<evidence type="ECO:0000313" key="3">
    <source>
        <dbReference type="EMBL" id="SMC29013.1"/>
    </source>
</evidence>
<proteinExistence type="predicted"/>
<sequence length="348" mass="41504">MISKQKLSFREEVVSNKKCVSIDLEEFNDVVDFEINMIQNNPSLPFLDVKVFRLDNVTKLVYDVGRKETLEHFINSREFGKDIFFNIIESIMKTINSSNEFMLDNNKIILNLKYIFIDKNSFLIYMIFVPVDMRYEYSIEDEFANICKKILDKFKNIKKELSRNEKKIVGIINSRNFTFEKLEQAFYLYNKENVSELNYRKDIENTGDYDEILKEIDNKLRSHENYENQQNDDKNSHIEKSIIEENYKDIDGLDFSDFDIDDYENNEENDEELGYREYRDVQQLDKITNNKSNKLFILQLIVVMLIGSIVLLFSVDDKQFFIMVMSIMIFVLILLVVLIVLSFRKKRN</sequence>
<feature type="domain" description="DUF6382" evidence="2">
    <location>
        <begin position="28"/>
        <end position="161"/>
    </location>
</feature>
<dbReference type="RefSeq" id="WP_084117736.1">
    <property type="nucleotide sequence ID" value="NZ_FWXH01000034.1"/>
</dbReference>
<keyword evidence="4" id="KW-1185">Reference proteome</keyword>
<organism evidence="3 4">
    <name type="scientific">Clostridium acidisoli DSM 12555</name>
    <dbReference type="NCBI Taxonomy" id="1121291"/>
    <lineage>
        <taxon>Bacteria</taxon>
        <taxon>Bacillati</taxon>
        <taxon>Bacillota</taxon>
        <taxon>Clostridia</taxon>
        <taxon>Eubacteriales</taxon>
        <taxon>Clostridiaceae</taxon>
        <taxon>Clostridium</taxon>
    </lineage>
</organism>
<accession>A0A1W1XYL3</accession>
<gene>
    <name evidence="3" type="ORF">SAMN02745134_03760</name>
</gene>